<dbReference type="Proteomes" id="UP000660265">
    <property type="component" value="Unassembled WGS sequence"/>
</dbReference>
<dbReference type="EMBL" id="BMMV01000037">
    <property type="protein sequence ID" value="GGK28918.1"/>
    <property type="molecule type" value="Genomic_DNA"/>
</dbReference>
<dbReference type="Gene3D" id="1.50.10.150">
    <property type="entry name" value="Voltage-dependent anion channel"/>
    <property type="match status" value="1"/>
</dbReference>
<feature type="transmembrane region" description="Helical" evidence="5">
    <location>
        <begin position="55"/>
        <end position="75"/>
    </location>
</feature>
<feature type="transmembrane region" description="Helical" evidence="5">
    <location>
        <begin position="212"/>
        <end position="232"/>
    </location>
</feature>
<feature type="transmembrane region" description="Helical" evidence="5">
    <location>
        <begin position="244"/>
        <end position="263"/>
    </location>
</feature>
<organism evidence="6 7">
    <name type="scientific">Streptomyces camponoticapitis</name>
    <dbReference type="NCBI Taxonomy" id="1616125"/>
    <lineage>
        <taxon>Bacteria</taxon>
        <taxon>Bacillati</taxon>
        <taxon>Actinomycetota</taxon>
        <taxon>Actinomycetes</taxon>
        <taxon>Kitasatosporales</taxon>
        <taxon>Streptomycetaceae</taxon>
        <taxon>Streptomyces</taxon>
    </lineage>
</organism>
<feature type="transmembrane region" description="Helical" evidence="5">
    <location>
        <begin position="119"/>
        <end position="143"/>
    </location>
</feature>
<comment type="caution">
    <text evidence="6">The sequence shown here is derived from an EMBL/GenBank/DDBJ whole genome shotgun (WGS) entry which is preliminary data.</text>
</comment>
<sequence>MTDGGADGSQGQTAQAPPAGMPTGVITLFAVPLGLAGLGGVWVEAQTVVDAPKWVGDATYAAAAAVWLVLTVIYLTGGPRHTGTLGADLGNPVTAPLTAYPPVVGLLMTPHLSLYSRTAAEWVCGVLVAALLLMVAAMLTHLFRGDVPLAAVHPGYFLPYAAGASITSIAFTGIGARTAALTAVGAGLFFWVVLSALFFARLTTQKPLPPAATPLLSVLLASPATAGIAWFAAHENRVDPVIDVLAGVIILLVLVQLMLLPDYRRVGFTLGFWAFAFPVASTTNFGMRWLTALHITDIEAWAWLLTSLATVSIAALAARSLVLVLGGRRPVGT</sequence>
<name>A0ABQ2EVX4_9ACTN</name>
<accession>A0ABQ2EVX4</accession>
<evidence type="ECO:0000256" key="2">
    <source>
        <dbReference type="ARBA" id="ARBA00022692"/>
    </source>
</evidence>
<keyword evidence="3 5" id="KW-1133">Transmembrane helix</keyword>
<evidence type="ECO:0000256" key="1">
    <source>
        <dbReference type="ARBA" id="ARBA00004141"/>
    </source>
</evidence>
<dbReference type="InterPro" id="IPR052951">
    <property type="entry name" value="Tellurite_res_ion_channel"/>
</dbReference>
<evidence type="ECO:0000256" key="5">
    <source>
        <dbReference type="SAM" id="Phobius"/>
    </source>
</evidence>
<feature type="transmembrane region" description="Helical" evidence="5">
    <location>
        <begin position="180"/>
        <end position="200"/>
    </location>
</feature>
<dbReference type="PANTHER" id="PTHR37955:SF1">
    <property type="entry name" value="DEP DOMAIN-CONTAINING PROTEIN"/>
    <property type="match status" value="1"/>
</dbReference>
<evidence type="ECO:0000313" key="6">
    <source>
        <dbReference type="EMBL" id="GGK28918.1"/>
    </source>
</evidence>
<feature type="transmembrane region" description="Helical" evidence="5">
    <location>
        <begin position="25"/>
        <end position="43"/>
    </location>
</feature>
<evidence type="ECO:0008006" key="8">
    <source>
        <dbReference type="Google" id="ProtNLM"/>
    </source>
</evidence>
<feature type="transmembrane region" description="Helical" evidence="5">
    <location>
        <begin position="302"/>
        <end position="325"/>
    </location>
</feature>
<dbReference type="RefSeq" id="WP_189111711.1">
    <property type="nucleotide sequence ID" value="NZ_BMMV01000037.1"/>
</dbReference>
<dbReference type="InterPro" id="IPR038665">
    <property type="entry name" value="Voltage-dep_anion_channel_sf"/>
</dbReference>
<dbReference type="Pfam" id="PF03595">
    <property type="entry name" value="SLAC1"/>
    <property type="match status" value="1"/>
</dbReference>
<evidence type="ECO:0000313" key="7">
    <source>
        <dbReference type="Proteomes" id="UP000660265"/>
    </source>
</evidence>
<dbReference type="PANTHER" id="PTHR37955">
    <property type="entry name" value="TELLURITE RESISTANCE PROTEIN TEHA"/>
    <property type="match status" value="1"/>
</dbReference>
<proteinExistence type="predicted"/>
<dbReference type="InterPro" id="IPR004695">
    <property type="entry name" value="SLAC1/Mae1/Ssu1/TehA"/>
</dbReference>
<protein>
    <recommendedName>
        <fullName evidence="8">TDT family transporter</fullName>
    </recommendedName>
</protein>
<feature type="transmembrane region" description="Helical" evidence="5">
    <location>
        <begin position="270"/>
        <end position="290"/>
    </location>
</feature>
<evidence type="ECO:0000256" key="4">
    <source>
        <dbReference type="ARBA" id="ARBA00023136"/>
    </source>
</evidence>
<keyword evidence="4 5" id="KW-0472">Membrane</keyword>
<keyword evidence="2 5" id="KW-0812">Transmembrane</keyword>
<reference evidence="7" key="1">
    <citation type="journal article" date="2019" name="Int. J. Syst. Evol. Microbiol.">
        <title>The Global Catalogue of Microorganisms (GCM) 10K type strain sequencing project: providing services to taxonomists for standard genome sequencing and annotation.</title>
        <authorList>
            <consortium name="The Broad Institute Genomics Platform"/>
            <consortium name="The Broad Institute Genome Sequencing Center for Infectious Disease"/>
            <person name="Wu L."/>
            <person name="Ma J."/>
        </authorList>
    </citation>
    <scope>NUCLEOTIDE SEQUENCE [LARGE SCALE GENOMIC DNA]</scope>
    <source>
        <strain evidence="7">CGMCC 4.7275</strain>
    </source>
</reference>
<keyword evidence="7" id="KW-1185">Reference proteome</keyword>
<comment type="subcellular location">
    <subcellularLocation>
        <location evidence="1">Membrane</location>
        <topology evidence="1">Multi-pass membrane protein</topology>
    </subcellularLocation>
</comment>
<gene>
    <name evidence="6" type="ORF">GCM10011583_71100</name>
</gene>
<feature type="transmembrane region" description="Helical" evidence="5">
    <location>
        <begin position="155"/>
        <end position="174"/>
    </location>
</feature>
<evidence type="ECO:0000256" key="3">
    <source>
        <dbReference type="ARBA" id="ARBA00022989"/>
    </source>
</evidence>